<name>A0ABU1TE60_9SPHI</name>
<dbReference type="InterPro" id="IPR004705">
    <property type="entry name" value="Cation/H_exchanger_CPA1_bac"/>
</dbReference>
<evidence type="ECO:0000256" key="7">
    <source>
        <dbReference type="ARBA" id="ARBA00023065"/>
    </source>
</evidence>
<dbReference type="Gene3D" id="6.10.140.1330">
    <property type="match status" value="1"/>
</dbReference>
<feature type="transmembrane region" description="Helical" evidence="10">
    <location>
        <begin position="392"/>
        <end position="415"/>
    </location>
</feature>
<feature type="transmembrane region" description="Helical" evidence="10">
    <location>
        <begin position="12"/>
        <end position="29"/>
    </location>
</feature>
<dbReference type="Pfam" id="PF00999">
    <property type="entry name" value="Na_H_Exchanger"/>
    <property type="match status" value="1"/>
</dbReference>
<evidence type="ECO:0000313" key="12">
    <source>
        <dbReference type="EMBL" id="MDR6943141.1"/>
    </source>
</evidence>
<gene>
    <name evidence="12" type="ORF">J2W55_002994</name>
</gene>
<keyword evidence="5 10" id="KW-1133">Transmembrane helix</keyword>
<dbReference type="InterPro" id="IPR018422">
    <property type="entry name" value="Cation/H_exchanger_CPA1"/>
</dbReference>
<keyword evidence="4 10" id="KW-0812">Transmembrane</keyword>
<sequence>MTNTFFNLQMHHLIIQYASLLAIILLVVMAGQKIKIAYPILLVLTGLVLGFVPGLSGIEIEPDMIFVIFLPPLLYEAAWNTSWKDFWKWRRVITSFAFLIVIVTAFVIAIVSSNIIPGFTLALGFLLGGIISPPDAVSATAVLKDVKVPKRLITILEGESLLNDASSLVVFRFALIAVTTGTFVFSHAAVSFVIVIVMGIVTGLVVALIFYAVHRWLPTTTNIDIILTFLTPYAMYIVAEEFHVSGVLAVVSGGLFLSARRQSFLTHRSRLQGVNVWEAVAFVLNGFVFILIGLEFPVIIKDLGPAGINPAIKYSLIITGVLIITRLASTYGALLFTIFISKYIKTADSNPGLKGPLLLGWAGMRGVVSLAAALSIPATLHSGAAFPHRSLILFITFTVILVTLVLQGLTLPALIKWVNMPDPDYTIPFEQQKQMVRKKLSKLSLDILENKYASQLKDNDMVKSLKMKLDADMELLNDWEKGDNSHRADDFYRDYRTVINELMTQQRDLLRTLNKKENINDDIIKQQLDLLDLEEEKIRQHFDHREE</sequence>
<keyword evidence="2 10" id="KW-0813">Transport</keyword>
<comment type="similarity">
    <text evidence="10">Belongs to the monovalent cation:proton antiporter 1 (CPA1) transporter (TC 2.A.36) family.</text>
</comment>
<feature type="transmembrane region" description="Helical" evidence="10">
    <location>
        <begin position="165"/>
        <end position="185"/>
    </location>
</feature>
<feature type="domain" description="Cation/H+ exchanger transmembrane" evidence="11">
    <location>
        <begin position="23"/>
        <end position="417"/>
    </location>
</feature>
<evidence type="ECO:0000259" key="11">
    <source>
        <dbReference type="Pfam" id="PF00999"/>
    </source>
</evidence>
<accession>A0ABU1TE60</accession>
<evidence type="ECO:0000256" key="9">
    <source>
        <dbReference type="ARBA" id="ARBA00023201"/>
    </source>
</evidence>
<evidence type="ECO:0000256" key="5">
    <source>
        <dbReference type="ARBA" id="ARBA00022989"/>
    </source>
</evidence>
<dbReference type="NCBIfam" id="TIGR00831">
    <property type="entry name" value="a_cpa1"/>
    <property type="match status" value="1"/>
</dbReference>
<feature type="transmembrane region" description="Helical" evidence="10">
    <location>
        <begin position="312"/>
        <end position="336"/>
    </location>
</feature>
<feature type="transmembrane region" description="Helical" evidence="10">
    <location>
        <begin position="192"/>
        <end position="213"/>
    </location>
</feature>
<organism evidence="12 13">
    <name type="scientific">Mucilaginibacter pocheonensis</name>
    <dbReference type="NCBI Taxonomy" id="398050"/>
    <lineage>
        <taxon>Bacteria</taxon>
        <taxon>Pseudomonadati</taxon>
        <taxon>Bacteroidota</taxon>
        <taxon>Sphingobacteriia</taxon>
        <taxon>Sphingobacteriales</taxon>
        <taxon>Sphingobacteriaceae</taxon>
        <taxon>Mucilaginibacter</taxon>
    </lineage>
</organism>
<comment type="subcellular location">
    <subcellularLocation>
        <location evidence="1 10">Cell membrane</location>
        <topology evidence="1 10">Multi-pass membrane protein</topology>
    </subcellularLocation>
</comment>
<evidence type="ECO:0000256" key="4">
    <source>
        <dbReference type="ARBA" id="ARBA00022692"/>
    </source>
</evidence>
<feature type="transmembrane region" description="Helical" evidence="10">
    <location>
        <begin position="95"/>
        <end position="116"/>
    </location>
</feature>
<evidence type="ECO:0000256" key="2">
    <source>
        <dbReference type="ARBA" id="ARBA00022448"/>
    </source>
</evidence>
<proteinExistence type="inferred from homology"/>
<dbReference type="InterPro" id="IPR006153">
    <property type="entry name" value="Cation/H_exchanger_TM"/>
</dbReference>
<dbReference type="EMBL" id="JAVDUU010000003">
    <property type="protein sequence ID" value="MDR6943141.1"/>
    <property type="molecule type" value="Genomic_DNA"/>
</dbReference>
<evidence type="ECO:0000256" key="1">
    <source>
        <dbReference type="ARBA" id="ARBA00004651"/>
    </source>
</evidence>
<keyword evidence="13" id="KW-1185">Reference proteome</keyword>
<evidence type="ECO:0000256" key="3">
    <source>
        <dbReference type="ARBA" id="ARBA00022475"/>
    </source>
</evidence>
<evidence type="ECO:0000256" key="10">
    <source>
        <dbReference type="RuleBase" id="RU366002"/>
    </source>
</evidence>
<dbReference type="Proteomes" id="UP001247620">
    <property type="component" value="Unassembled WGS sequence"/>
</dbReference>
<keyword evidence="10" id="KW-0050">Antiport</keyword>
<keyword evidence="8 10" id="KW-0472">Membrane</keyword>
<feature type="transmembrane region" description="Helical" evidence="10">
    <location>
        <begin position="64"/>
        <end position="83"/>
    </location>
</feature>
<protein>
    <submittedName>
        <fullName evidence="12">CPA1 family monovalent cation:H+ antiporter</fullName>
    </submittedName>
</protein>
<feature type="transmembrane region" description="Helical" evidence="10">
    <location>
        <begin position="233"/>
        <end position="258"/>
    </location>
</feature>
<comment type="caution">
    <text evidence="12">The sequence shown here is derived from an EMBL/GenBank/DDBJ whole genome shotgun (WGS) entry which is preliminary data.</text>
</comment>
<reference evidence="12 13" key="1">
    <citation type="submission" date="2023-07" db="EMBL/GenBank/DDBJ databases">
        <title>Sorghum-associated microbial communities from plants grown in Nebraska, USA.</title>
        <authorList>
            <person name="Schachtman D."/>
        </authorList>
    </citation>
    <scope>NUCLEOTIDE SEQUENCE [LARGE SCALE GENOMIC DNA]</scope>
    <source>
        <strain evidence="12 13">3262</strain>
    </source>
</reference>
<dbReference type="PANTHER" id="PTHR10110:SF86">
    <property type="entry name" value="SODIUM_HYDROGEN EXCHANGER 7"/>
    <property type="match status" value="1"/>
</dbReference>
<evidence type="ECO:0000313" key="13">
    <source>
        <dbReference type="Proteomes" id="UP001247620"/>
    </source>
</evidence>
<dbReference type="PANTHER" id="PTHR10110">
    <property type="entry name" value="SODIUM/HYDROGEN EXCHANGER"/>
    <property type="match status" value="1"/>
</dbReference>
<keyword evidence="6 10" id="KW-0915">Sodium</keyword>
<evidence type="ECO:0000256" key="8">
    <source>
        <dbReference type="ARBA" id="ARBA00023136"/>
    </source>
</evidence>
<feature type="transmembrane region" description="Helical" evidence="10">
    <location>
        <begin position="279"/>
        <end position="300"/>
    </location>
</feature>
<feature type="transmembrane region" description="Helical" evidence="10">
    <location>
        <begin position="36"/>
        <end position="58"/>
    </location>
</feature>
<keyword evidence="7 10" id="KW-0406">Ion transport</keyword>
<evidence type="ECO:0000256" key="6">
    <source>
        <dbReference type="ARBA" id="ARBA00023053"/>
    </source>
</evidence>
<keyword evidence="9 10" id="KW-0739">Sodium transport</keyword>
<comment type="function">
    <text evidence="10">Na(+)/H(+) antiporter that extrudes sodium in exchange for external protons.</text>
</comment>
<keyword evidence="3 10" id="KW-1003">Cell membrane</keyword>
<feature type="transmembrane region" description="Helical" evidence="10">
    <location>
        <begin position="357"/>
        <end position="380"/>
    </location>
</feature>